<gene>
    <name evidence="2" type="ORF">PYX00_007147</name>
</gene>
<comment type="caution">
    <text evidence="2">The sequence shown here is derived from an EMBL/GenBank/DDBJ whole genome shotgun (WGS) entry which is preliminary data.</text>
</comment>
<feature type="region of interest" description="Disordered" evidence="1">
    <location>
        <begin position="299"/>
        <end position="568"/>
    </location>
</feature>
<feature type="compositionally biased region" description="Low complexity" evidence="1">
    <location>
        <begin position="549"/>
        <end position="558"/>
    </location>
</feature>
<accession>A0AAW2HHY7</accession>
<name>A0AAW2HHY7_9NEOP</name>
<feature type="compositionally biased region" description="Low complexity" evidence="1">
    <location>
        <begin position="490"/>
        <end position="499"/>
    </location>
</feature>
<sequence length="568" mass="65372">MVYESDFYTTRRPYSRPTITSYSVTVPVYHHSIPYIAHKKLAMVTPSAHGWRVNKSVLLGEIDRIYHKVRPSLAYQPTEDYLNSRAIVSFDDETRSIRAQTADLLKKIYTPVPRAHRPLPLTGDAYYSYSELPITERITSDHYIDRLLSGPRDVHSNVLTMSYYDEPARRYAGIGKGHLACVSFAGGRPFSRRKNLAPIHDNIRNDINVLSHYGRFRAAAAAANVHDSDYIPPSYQAPTMSAVTGSWKSNAPHRTGSDRSDRSKDSYKPRELTAGIEFDAAMERKRKRREAVEAAAMKELQEEKRHKQREEDLSKLAALEKEEEERKRKEEEERLETERLEAEKRAQEEAERKAKEEEEERLRKEEEEKKAKEEAAKKAEEEKRRKEEEKRLAREEAERKAKEEEERKAKEEAERLAREEEERKAKEEEERRAKEEAERLAREEEERKAKEEAERLAKEEEERLAKEEADRLAKEEADRLAKEEEERLAAEAAEQAPEQAPEEAPEEPAQTAEPEAAAEEPVEEEKATESAEPAVEEPTSPEPTEEVPAEATEPAAADGAEEEEQAEE</sequence>
<reference evidence="2" key="1">
    <citation type="journal article" date="2024" name="Gigascience">
        <title>Chromosome-level genome of the poultry shaft louse Menopon gallinae provides insight into the host-switching and adaptive evolution of parasitic lice.</title>
        <authorList>
            <person name="Xu Y."/>
            <person name="Ma L."/>
            <person name="Liu S."/>
            <person name="Liang Y."/>
            <person name="Liu Q."/>
            <person name="He Z."/>
            <person name="Tian L."/>
            <person name="Duan Y."/>
            <person name="Cai W."/>
            <person name="Li H."/>
            <person name="Song F."/>
        </authorList>
    </citation>
    <scope>NUCLEOTIDE SEQUENCE</scope>
    <source>
        <strain evidence="2">Cailab_2023a</strain>
    </source>
</reference>
<organism evidence="2">
    <name type="scientific">Menopon gallinae</name>
    <name type="common">poultry shaft louse</name>
    <dbReference type="NCBI Taxonomy" id="328185"/>
    <lineage>
        <taxon>Eukaryota</taxon>
        <taxon>Metazoa</taxon>
        <taxon>Ecdysozoa</taxon>
        <taxon>Arthropoda</taxon>
        <taxon>Hexapoda</taxon>
        <taxon>Insecta</taxon>
        <taxon>Pterygota</taxon>
        <taxon>Neoptera</taxon>
        <taxon>Paraneoptera</taxon>
        <taxon>Psocodea</taxon>
        <taxon>Troctomorpha</taxon>
        <taxon>Phthiraptera</taxon>
        <taxon>Amblycera</taxon>
        <taxon>Menoponidae</taxon>
        <taxon>Menopon</taxon>
    </lineage>
</organism>
<feature type="compositionally biased region" description="Basic and acidic residues" evidence="1">
    <location>
        <begin position="299"/>
        <end position="489"/>
    </location>
</feature>
<protein>
    <submittedName>
        <fullName evidence="2">Uncharacterized protein</fullName>
    </submittedName>
</protein>
<dbReference type="AlphaFoldDB" id="A0AAW2HHY7"/>
<proteinExistence type="predicted"/>
<feature type="compositionally biased region" description="Basic and acidic residues" evidence="1">
    <location>
        <begin position="255"/>
        <end position="271"/>
    </location>
</feature>
<feature type="region of interest" description="Disordered" evidence="1">
    <location>
        <begin position="242"/>
        <end position="272"/>
    </location>
</feature>
<evidence type="ECO:0000256" key="1">
    <source>
        <dbReference type="SAM" id="MobiDB-lite"/>
    </source>
</evidence>
<evidence type="ECO:0000313" key="2">
    <source>
        <dbReference type="EMBL" id="KAL0269402.1"/>
    </source>
</evidence>
<feature type="compositionally biased region" description="Acidic residues" evidence="1">
    <location>
        <begin position="559"/>
        <end position="568"/>
    </location>
</feature>
<dbReference type="EMBL" id="JARGDH010000004">
    <property type="protein sequence ID" value="KAL0269402.1"/>
    <property type="molecule type" value="Genomic_DNA"/>
</dbReference>